<gene>
    <name evidence="2" type="ORF">GJA_4280</name>
</gene>
<dbReference type="PATRIC" id="fig|1349767.4.peg.845"/>
<reference evidence="2 3" key="1">
    <citation type="journal article" date="2015" name="Genome Announc.">
        <title>Genome Sequence of Mushroom Soft-Rot Pathogen Janthinobacterium agaricidamnosum.</title>
        <authorList>
            <person name="Graupner K."/>
            <person name="Lackner G."/>
            <person name="Hertweck C."/>
        </authorList>
    </citation>
    <scope>NUCLEOTIDE SEQUENCE [LARGE SCALE GENOMIC DNA]</scope>
    <source>
        <strain evidence="3">NBRC 102515 / DSM 9628</strain>
    </source>
</reference>
<keyword evidence="3" id="KW-1185">Reference proteome</keyword>
<evidence type="ECO:0000313" key="2">
    <source>
        <dbReference type="EMBL" id="CDG84888.1"/>
    </source>
</evidence>
<sequence>MSFANIFGNTEPPPGNTMSEEKSVTDFNSYGKETPVGRPDIDGRAGVFVPTEEFDIDNTTTIRKGAGIVGFGNLDGTLTVYYEANRFDESGLHKWEHKARKAYDRMVMGAPTVSKTKIEAKMLEQVGIIDGMGINLKHPERLAHWLQISNVMDTAPEQPVVMWKNR</sequence>
<dbReference type="AlphaFoldDB" id="W0VC08"/>
<proteinExistence type="predicted"/>
<dbReference type="STRING" id="1349767.GJA_4280"/>
<dbReference type="KEGG" id="jag:GJA_4280"/>
<protein>
    <submittedName>
        <fullName evidence="2">Uncharacterized protein</fullName>
    </submittedName>
</protein>
<evidence type="ECO:0000313" key="3">
    <source>
        <dbReference type="Proteomes" id="UP000027604"/>
    </source>
</evidence>
<dbReference type="EMBL" id="HG322949">
    <property type="protein sequence ID" value="CDG84888.1"/>
    <property type="molecule type" value="Genomic_DNA"/>
</dbReference>
<feature type="region of interest" description="Disordered" evidence="1">
    <location>
        <begin position="1"/>
        <end position="22"/>
    </location>
</feature>
<name>W0VC08_9BURK</name>
<dbReference type="Proteomes" id="UP000027604">
    <property type="component" value="Chromosome I"/>
</dbReference>
<accession>W0VC08</accession>
<dbReference type="HOGENOM" id="CLU_136122_0_0_4"/>
<evidence type="ECO:0000256" key="1">
    <source>
        <dbReference type="SAM" id="MobiDB-lite"/>
    </source>
</evidence>
<organism evidence="2 3">
    <name type="scientific">Janthinobacterium agaricidamnosum NBRC 102515 = DSM 9628</name>
    <dbReference type="NCBI Taxonomy" id="1349767"/>
    <lineage>
        <taxon>Bacteria</taxon>
        <taxon>Pseudomonadati</taxon>
        <taxon>Pseudomonadota</taxon>
        <taxon>Betaproteobacteria</taxon>
        <taxon>Burkholderiales</taxon>
        <taxon>Oxalobacteraceae</taxon>
        <taxon>Janthinobacterium</taxon>
    </lineage>
</organism>